<keyword evidence="4" id="KW-1185">Reference proteome</keyword>
<evidence type="ECO:0000313" key="3">
    <source>
        <dbReference type="EMBL" id="CCX17140.1"/>
    </source>
</evidence>
<feature type="compositionally biased region" description="Basic and acidic residues" evidence="2">
    <location>
        <begin position="138"/>
        <end position="156"/>
    </location>
</feature>
<dbReference type="AlphaFoldDB" id="U4LC27"/>
<accession>U4LC27</accession>
<dbReference type="Proteomes" id="UP000018144">
    <property type="component" value="Unassembled WGS sequence"/>
</dbReference>
<feature type="coiled-coil region" evidence="1">
    <location>
        <begin position="242"/>
        <end position="269"/>
    </location>
</feature>
<feature type="region of interest" description="Disordered" evidence="2">
    <location>
        <begin position="132"/>
        <end position="156"/>
    </location>
</feature>
<proteinExistence type="predicted"/>
<evidence type="ECO:0000313" key="4">
    <source>
        <dbReference type="Proteomes" id="UP000018144"/>
    </source>
</evidence>
<sequence>MSENTKAEILQARKYVDEAETMLSQQKRKAAQYTQKISALNLDQGRLLGPGLSALSELADDIVQQSNDQNGMTKKLKTAQELFATSLKTVEGSDNNSGILLEQLSEDDSALLRAEQQFAQQTKVLAQNHTDLNSQQAEAERQRNKSQSDYDSEKSSYDGYVREYNAKQEKIDSVREHMKWAIPVSLGFGLAPLLATIAGLKIALAVIEKDRDASFDKMTAAHKTLKGNQKILDNINQVVDDYVEVSHKLNAAEKAIKQANIQIKKQHEQCSHMQDAIKQTRQSLFQIHKETAEVNNAARIVTLWSRAASKVLKVLTKIPVQKVLWKETKAIFDKFDSLPAENEVRKQIEETLEDVRKVLAAGHAVARPASRIFRPPTRIFTPGSRIYRL</sequence>
<protein>
    <submittedName>
        <fullName evidence="3">Uncharacterized protein</fullName>
    </submittedName>
</protein>
<name>U4LC27_PYROM</name>
<keyword evidence="1" id="KW-0175">Coiled coil</keyword>
<organism evidence="3 4">
    <name type="scientific">Pyronema omphalodes (strain CBS 100304)</name>
    <name type="common">Pyronema confluens</name>
    <dbReference type="NCBI Taxonomy" id="1076935"/>
    <lineage>
        <taxon>Eukaryota</taxon>
        <taxon>Fungi</taxon>
        <taxon>Dikarya</taxon>
        <taxon>Ascomycota</taxon>
        <taxon>Pezizomycotina</taxon>
        <taxon>Pezizomycetes</taxon>
        <taxon>Pezizales</taxon>
        <taxon>Pyronemataceae</taxon>
        <taxon>Pyronema</taxon>
    </lineage>
</organism>
<feature type="coiled-coil region" evidence="1">
    <location>
        <begin position="16"/>
        <end position="43"/>
    </location>
</feature>
<dbReference type="EMBL" id="HF936585">
    <property type="protein sequence ID" value="CCX17140.1"/>
    <property type="molecule type" value="Genomic_DNA"/>
</dbReference>
<evidence type="ECO:0000256" key="2">
    <source>
        <dbReference type="SAM" id="MobiDB-lite"/>
    </source>
</evidence>
<gene>
    <name evidence="3" type="ORF">PCON_04115</name>
</gene>
<reference evidence="3 4" key="1">
    <citation type="journal article" date="2013" name="PLoS Genet.">
        <title>The genome and development-dependent transcriptomes of Pyronema confluens: a window into fungal evolution.</title>
        <authorList>
            <person name="Traeger S."/>
            <person name="Altegoer F."/>
            <person name="Freitag M."/>
            <person name="Gabaldon T."/>
            <person name="Kempken F."/>
            <person name="Kumar A."/>
            <person name="Marcet-Houben M."/>
            <person name="Poggeler S."/>
            <person name="Stajich J.E."/>
            <person name="Nowrousian M."/>
        </authorList>
    </citation>
    <scope>NUCLEOTIDE SEQUENCE [LARGE SCALE GENOMIC DNA]</scope>
    <source>
        <strain evidence="4">CBS 100304</strain>
        <tissue evidence="3">Vegetative mycelium</tissue>
    </source>
</reference>
<evidence type="ECO:0000256" key="1">
    <source>
        <dbReference type="SAM" id="Coils"/>
    </source>
</evidence>